<gene>
    <name evidence="1" type="ORF">COW49_04000</name>
</gene>
<comment type="caution">
    <text evidence="1">The sequence shown here is derived from an EMBL/GenBank/DDBJ whole genome shotgun (WGS) entry which is preliminary data.</text>
</comment>
<dbReference type="AlphaFoldDB" id="A0A2M7FCL9"/>
<protein>
    <submittedName>
        <fullName evidence="1">Uncharacterized protein</fullName>
    </submittedName>
</protein>
<dbReference type="EMBL" id="PFFD01000189">
    <property type="protein sequence ID" value="PIV86695.1"/>
    <property type="molecule type" value="Genomic_DNA"/>
</dbReference>
<organism evidence="1 2">
    <name type="scientific">Candidatus Kaiserbacteria bacterium CG17_big_fil_post_rev_8_21_14_2_50_51_7</name>
    <dbReference type="NCBI Taxonomy" id="1974613"/>
    <lineage>
        <taxon>Bacteria</taxon>
        <taxon>Candidatus Kaiseribacteriota</taxon>
    </lineage>
</organism>
<evidence type="ECO:0000313" key="1">
    <source>
        <dbReference type="EMBL" id="PIV86695.1"/>
    </source>
</evidence>
<name>A0A2M7FCL9_9BACT</name>
<sequence length="107" mass="11079">MSSLFNAYESARKAGASGKGVAWTCAHMMCDGQTEKQAVAYLVKAGHDKADARGQAAEAAKLQARIGKGAHKASKKAAIAEGQNDLSVLVAQAKVLAKQIAALIAKR</sequence>
<proteinExistence type="predicted"/>
<dbReference type="Proteomes" id="UP000228497">
    <property type="component" value="Unassembled WGS sequence"/>
</dbReference>
<accession>A0A2M7FCL9</accession>
<reference evidence="2" key="1">
    <citation type="submission" date="2017-09" db="EMBL/GenBank/DDBJ databases">
        <title>Depth-based differentiation of microbial function through sediment-hosted aquifers and enrichment of novel symbionts in the deep terrestrial subsurface.</title>
        <authorList>
            <person name="Probst A.J."/>
            <person name="Ladd B."/>
            <person name="Jarett J.K."/>
            <person name="Geller-Mcgrath D.E."/>
            <person name="Sieber C.M.K."/>
            <person name="Emerson J.B."/>
            <person name="Anantharaman K."/>
            <person name="Thomas B.C."/>
            <person name="Malmstrom R."/>
            <person name="Stieglmeier M."/>
            <person name="Klingl A."/>
            <person name="Woyke T."/>
            <person name="Ryan C.M."/>
            <person name="Banfield J.F."/>
        </authorList>
    </citation>
    <scope>NUCLEOTIDE SEQUENCE [LARGE SCALE GENOMIC DNA]</scope>
</reference>
<evidence type="ECO:0000313" key="2">
    <source>
        <dbReference type="Proteomes" id="UP000228497"/>
    </source>
</evidence>